<feature type="transmembrane region" description="Helical" evidence="1">
    <location>
        <begin position="7"/>
        <end position="23"/>
    </location>
</feature>
<evidence type="ECO:0000256" key="1">
    <source>
        <dbReference type="SAM" id="Phobius"/>
    </source>
</evidence>
<accession>X1JE43</accession>
<feature type="non-terminal residue" evidence="2">
    <location>
        <position position="1"/>
    </location>
</feature>
<keyword evidence="1" id="KW-0472">Membrane</keyword>
<gene>
    <name evidence="2" type="ORF">S03H2_70275</name>
</gene>
<sequence length="77" mass="8428">IILGFSILSFAVGTILKLLSLLLEKATAGLEIGSLVVTFGGIWLTVMMILVLFTVALRYRSGRYIPTWLESLVAKDN</sequence>
<dbReference type="AlphaFoldDB" id="X1JE43"/>
<protein>
    <submittedName>
        <fullName evidence="2">Uncharacterized protein</fullName>
    </submittedName>
</protein>
<evidence type="ECO:0000313" key="2">
    <source>
        <dbReference type="EMBL" id="GAH92272.1"/>
    </source>
</evidence>
<reference evidence="2" key="1">
    <citation type="journal article" date="2014" name="Front. Microbiol.">
        <title>High frequency of phylogenetically diverse reductive dehalogenase-homologous genes in deep subseafloor sedimentary metagenomes.</title>
        <authorList>
            <person name="Kawai M."/>
            <person name="Futagami T."/>
            <person name="Toyoda A."/>
            <person name="Takaki Y."/>
            <person name="Nishi S."/>
            <person name="Hori S."/>
            <person name="Arai W."/>
            <person name="Tsubouchi T."/>
            <person name="Morono Y."/>
            <person name="Uchiyama I."/>
            <person name="Ito T."/>
            <person name="Fujiyama A."/>
            <person name="Inagaki F."/>
            <person name="Takami H."/>
        </authorList>
    </citation>
    <scope>NUCLEOTIDE SEQUENCE</scope>
    <source>
        <strain evidence="2">Expedition CK06-06</strain>
    </source>
</reference>
<organism evidence="2">
    <name type="scientific">marine sediment metagenome</name>
    <dbReference type="NCBI Taxonomy" id="412755"/>
    <lineage>
        <taxon>unclassified sequences</taxon>
        <taxon>metagenomes</taxon>
        <taxon>ecological metagenomes</taxon>
    </lineage>
</organism>
<keyword evidence="1" id="KW-0812">Transmembrane</keyword>
<comment type="caution">
    <text evidence="2">The sequence shown here is derived from an EMBL/GenBank/DDBJ whole genome shotgun (WGS) entry which is preliminary data.</text>
</comment>
<keyword evidence="1" id="KW-1133">Transmembrane helix</keyword>
<proteinExistence type="predicted"/>
<dbReference type="EMBL" id="BARU01046658">
    <property type="protein sequence ID" value="GAH92272.1"/>
    <property type="molecule type" value="Genomic_DNA"/>
</dbReference>
<name>X1JE43_9ZZZZ</name>
<feature type="transmembrane region" description="Helical" evidence="1">
    <location>
        <begin position="35"/>
        <end position="57"/>
    </location>
</feature>